<gene>
    <name evidence="5" type="ORF">METZ01_LOCUS284001</name>
</gene>
<dbReference type="CDD" id="cd00430">
    <property type="entry name" value="PLPDE_III_AR"/>
    <property type="match status" value="1"/>
</dbReference>
<dbReference type="InterPro" id="IPR011079">
    <property type="entry name" value="Ala_racemase_C"/>
</dbReference>
<dbReference type="SUPFAM" id="SSF51419">
    <property type="entry name" value="PLP-binding barrel"/>
    <property type="match status" value="1"/>
</dbReference>
<evidence type="ECO:0000259" key="4">
    <source>
        <dbReference type="SMART" id="SM01005"/>
    </source>
</evidence>
<dbReference type="EMBL" id="UINC01084468">
    <property type="protein sequence ID" value="SVC31147.1"/>
    <property type="molecule type" value="Genomic_DNA"/>
</dbReference>
<reference evidence="5" key="1">
    <citation type="submission" date="2018-05" db="EMBL/GenBank/DDBJ databases">
        <authorList>
            <person name="Lanie J.A."/>
            <person name="Ng W.-L."/>
            <person name="Kazmierczak K.M."/>
            <person name="Andrzejewski T.M."/>
            <person name="Davidsen T.M."/>
            <person name="Wayne K.J."/>
            <person name="Tettelin H."/>
            <person name="Glass J.I."/>
            <person name="Rusch D."/>
            <person name="Podicherti R."/>
            <person name="Tsui H.-C.T."/>
            <person name="Winkler M.E."/>
        </authorList>
    </citation>
    <scope>NUCLEOTIDE SEQUENCE</scope>
</reference>
<dbReference type="Gene3D" id="3.20.20.10">
    <property type="entry name" value="Alanine racemase"/>
    <property type="match status" value="1"/>
</dbReference>
<proteinExistence type="predicted"/>
<dbReference type="PROSITE" id="PS00395">
    <property type="entry name" value="ALANINE_RACEMASE"/>
    <property type="match status" value="1"/>
</dbReference>
<sequence length="362" mass="39269">MNQSTAVCADIDFEALASNVRLIQQIAGSDKRLIASIKANAYGHGVVPIAQALQDLKVDALATGNLEEAQLLRQHGIVLPILLFAFSDSELTTRAATEGFIPTLTHFQMAKAISGAVKNTTPVYLKIDAGLGRLGEPLDSARKWVEKIFQLPNLEIEGIYTHLPFSDARQRDWATQRLQAFDRFVEELKNAGYQFSVTQAMASCCLLARLQDHCNAVCVGHALYGLSPFSWPGSIDVSQLRPVMKNLKSRIIHTSRHAEGSDVAVGGLYGLKQPRTIGVLPAGMAHGLCKPVEGRDMTVLIRGRRAKVLSVSLEHTTVDLDGIEEVSPGDPVTLLGLDGDEEISLSSIANAWGIQPLEALMR</sequence>
<feature type="domain" description="Alanine racemase C-terminal" evidence="4">
    <location>
        <begin position="243"/>
        <end position="353"/>
    </location>
</feature>
<comment type="cofactor">
    <cofactor evidence="1">
        <name>pyridoxal 5'-phosphate</name>
        <dbReference type="ChEBI" id="CHEBI:597326"/>
    </cofactor>
</comment>
<organism evidence="5">
    <name type="scientific">marine metagenome</name>
    <dbReference type="NCBI Taxonomy" id="408172"/>
    <lineage>
        <taxon>unclassified sequences</taxon>
        <taxon>metagenomes</taxon>
        <taxon>ecological metagenomes</taxon>
    </lineage>
</organism>
<evidence type="ECO:0000256" key="2">
    <source>
        <dbReference type="ARBA" id="ARBA00022898"/>
    </source>
</evidence>
<dbReference type="PANTHER" id="PTHR30511:SF0">
    <property type="entry name" value="ALANINE RACEMASE, CATABOLIC-RELATED"/>
    <property type="match status" value="1"/>
</dbReference>
<keyword evidence="2" id="KW-0663">Pyridoxal phosphate</keyword>
<dbReference type="AlphaFoldDB" id="A0A382L7Y2"/>
<dbReference type="PANTHER" id="PTHR30511">
    <property type="entry name" value="ALANINE RACEMASE"/>
    <property type="match status" value="1"/>
</dbReference>
<dbReference type="InterPro" id="IPR001608">
    <property type="entry name" value="Ala_racemase_N"/>
</dbReference>
<dbReference type="GO" id="GO:0030632">
    <property type="term" value="P:D-alanine biosynthetic process"/>
    <property type="evidence" value="ECO:0007669"/>
    <property type="project" value="TreeGrafter"/>
</dbReference>
<dbReference type="NCBIfam" id="TIGR00492">
    <property type="entry name" value="alr"/>
    <property type="match status" value="1"/>
</dbReference>
<dbReference type="GO" id="GO:0008784">
    <property type="term" value="F:alanine racemase activity"/>
    <property type="evidence" value="ECO:0007669"/>
    <property type="project" value="InterPro"/>
</dbReference>
<dbReference type="SUPFAM" id="SSF50621">
    <property type="entry name" value="Alanine racemase C-terminal domain-like"/>
    <property type="match status" value="1"/>
</dbReference>
<dbReference type="SMART" id="SM01005">
    <property type="entry name" value="Ala_racemase_C"/>
    <property type="match status" value="1"/>
</dbReference>
<keyword evidence="3" id="KW-0413">Isomerase</keyword>
<feature type="non-terminal residue" evidence="5">
    <location>
        <position position="362"/>
    </location>
</feature>
<evidence type="ECO:0000313" key="5">
    <source>
        <dbReference type="EMBL" id="SVC31147.1"/>
    </source>
</evidence>
<accession>A0A382L7Y2</accession>
<name>A0A382L7Y2_9ZZZZ</name>
<evidence type="ECO:0000256" key="1">
    <source>
        <dbReference type="ARBA" id="ARBA00001933"/>
    </source>
</evidence>
<dbReference type="Pfam" id="PF01168">
    <property type="entry name" value="Ala_racemase_N"/>
    <property type="match status" value="1"/>
</dbReference>
<dbReference type="PRINTS" id="PR00992">
    <property type="entry name" value="ALARACEMASE"/>
</dbReference>
<evidence type="ECO:0000256" key="3">
    <source>
        <dbReference type="ARBA" id="ARBA00023235"/>
    </source>
</evidence>
<dbReference type="InterPro" id="IPR000821">
    <property type="entry name" value="Ala_racemase"/>
</dbReference>
<dbReference type="InterPro" id="IPR029066">
    <property type="entry name" value="PLP-binding_barrel"/>
</dbReference>
<dbReference type="InterPro" id="IPR009006">
    <property type="entry name" value="Ala_racemase/Decarboxylase_C"/>
</dbReference>
<dbReference type="Pfam" id="PF00842">
    <property type="entry name" value="Ala_racemase_C"/>
    <property type="match status" value="1"/>
</dbReference>
<dbReference type="GO" id="GO:0030170">
    <property type="term" value="F:pyridoxal phosphate binding"/>
    <property type="evidence" value="ECO:0007669"/>
    <property type="project" value="TreeGrafter"/>
</dbReference>
<dbReference type="Gene3D" id="2.40.37.10">
    <property type="entry name" value="Lyase, Ornithine Decarboxylase, Chain A, domain 1"/>
    <property type="match status" value="1"/>
</dbReference>
<protein>
    <recommendedName>
        <fullName evidence="4">Alanine racemase C-terminal domain-containing protein</fullName>
    </recommendedName>
</protein>
<dbReference type="GO" id="GO:0005829">
    <property type="term" value="C:cytosol"/>
    <property type="evidence" value="ECO:0007669"/>
    <property type="project" value="TreeGrafter"/>
</dbReference>
<dbReference type="InterPro" id="IPR020622">
    <property type="entry name" value="Ala_racemase_pyridoxalP-BS"/>
</dbReference>